<accession>A0A0A8WY50</accession>
<gene>
    <name evidence="1" type="ORF">SAMD00020551_0780</name>
</gene>
<dbReference type="STRING" id="1321606.SAMD00020551_0780"/>
<name>A0A0A8WY50_MESS1</name>
<comment type="caution">
    <text evidence="1">The sequence shown here is derived from an EMBL/GenBank/DDBJ whole genome shotgun (WGS) entry which is preliminary data.</text>
</comment>
<proteinExistence type="predicted"/>
<keyword evidence="2" id="KW-1185">Reference proteome</keyword>
<dbReference type="Proteomes" id="UP000031014">
    <property type="component" value="Unassembled WGS sequence"/>
</dbReference>
<evidence type="ECO:0000313" key="1">
    <source>
        <dbReference type="EMBL" id="GAM12645.1"/>
    </source>
</evidence>
<protein>
    <submittedName>
        <fullName evidence="1">Uncharacterized protein</fullName>
    </submittedName>
</protein>
<dbReference type="AlphaFoldDB" id="A0A0A8WY50"/>
<sequence>MSSESKVMEHLEEKYNEKFEVESTKEGSVIFPEMYGKDKVIAHQEGKPELVFLAGESRNEDGVYYDTFILSIWSNQLDQLYQDKVNQAFNEDVEFKTMLFVEEEKYAEEKKDSSVTDFFTKR</sequence>
<reference evidence="1 2" key="1">
    <citation type="submission" date="2013-06" db="EMBL/GenBank/DDBJ databases">
        <title>Whole genome shotgun sequence of Bacillus selenatarsenatis SF-1.</title>
        <authorList>
            <person name="Kuroda M."/>
            <person name="Sei K."/>
            <person name="Yamashita M."/>
            <person name="Ike M."/>
        </authorList>
    </citation>
    <scope>NUCLEOTIDE SEQUENCE [LARGE SCALE GENOMIC DNA]</scope>
    <source>
        <strain evidence="1 2">SF-1</strain>
    </source>
</reference>
<evidence type="ECO:0000313" key="2">
    <source>
        <dbReference type="Proteomes" id="UP000031014"/>
    </source>
</evidence>
<organism evidence="1 2">
    <name type="scientific">Mesobacillus selenatarsenatis (strain DSM 18680 / JCM 14380 / FERM P-15431 / SF-1)</name>
    <dbReference type="NCBI Taxonomy" id="1321606"/>
    <lineage>
        <taxon>Bacteria</taxon>
        <taxon>Bacillati</taxon>
        <taxon>Bacillota</taxon>
        <taxon>Bacilli</taxon>
        <taxon>Bacillales</taxon>
        <taxon>Bacillaceae</taxon>
        <taxon>Mesobacillus</taxon>
    </lineage>
</organism>
<dbReference type="EMBL" id="BASE01000017">
    <property type="protein sequence ID" value="GAM12645.1"/>
    <property type="molecule type" value="Genomic_DNA"/>
</dbReference>